<dbReference type="Gene3D" id="3.40.50.150">
    <property type="entry name" value="Vaccinia Virus protein VP39"/>
    <property type="match status" value="1"/>
</dbReference>
<feature type="compositionally biased region" description="Basic and acidic residues" evidence="7">
    <location>
        <begin position="211"/>
        <end position="225"/>
    </location>
</feature>
<gene>
    <name evidence="9" type="ORF">PSFLO_05352</name>
</gene>
<evidence type="ECO:0000256" key="2">
    <source>
        <dbReference type="ARBA" id="ARBA00022552"/>
    </source>
</evidence>
<keyword evidence="10" id="KW-1185">Reference proteome</keyword>
<organism evidence="9 10">
    <name type="scientific">Pseudozyma flocculosa</name>
    <dbReference type="NCBI Taxonomy" id="84751"/>
    <lineage>
        <taxon>Eukaryota</taxon>
        <taxon>Fungi</taxon>
        <taxon>Dikarya</taxon>
        <taxon>Basidiomycota</taxon>
        <taxon>Ustilaginomycotina</taxon>
        <taxon>Ustilaginomycetes</taxon>
        <taxon>Ustilaginales</taxon>
        <taxon>Ustilaginaceae</taxon>
        <taxon>Pseudozyma</taxon>
    </lineage>
</organism>
<dbReference type="Pfam" id="PF01728">
    <property type="entry name" value="FtsJ"/>
    <property type="match status" value="1"/>
</dbReference>
<sequence length="357" mass="39062">MCATRYQLLASQGSSRLQPSPDAQVRLASSKKGSSARYLARQRNDIYVKGRQQGSTSFGPKARRGTPIGFDDFLDHADEPASADVLGASSAGYISRSAFKLVQLDDRYRFLRGNKVVVDLGAAPGGWTQVIVERLRRNSKGGKRRAASSGDDALSDDTQPLDRGRATGKVFALDILPMLPIEGATTLQGDFLDPSVQERLKQLVIAGDSRSPNDKEADVKGHEEGAAEPSRRRRGFVDIVVSDMMANTTGNPVADTEASLELCRAALGFALATLKVDREPPSRGDDKRSPSPPPSASSSVLVIKYFMSAEADRFRKQELERHFRFVKAEKMDASRKESREQFWVCRGFRGVAPESQP</sequence>
<proteinExistence type="inferred from homology"/>
<reference evidence="9 10" key="1">
    <citation type="submission" date="2018-03" db="EMBL/GenBank/DDBJ databases">
        <authorList>
            <person name="Guldener U."/>
        </authorList>
    </citation>
    <scope>NUCLEOTIDE SEQUENCE [LARGE SCALE GENOMIC DNA]</scope>
    <source>
        <strain evidence="9 10">DAOM196992</strain>
    </source>
</reference>
<protein>
    <recommendedName>
        <fullName evidence="6">rRNA methyltransferase 2, mitochondrial</fullName>
    </recommendedName>
</protein>
<dbReference type="SUPFAM" id="SSF53335">
    <property type="entry name" value="S-adenosyl-L-methionine-dependent methyltransferases"/>
    <property type="match status" value="1"/>
</dbReference>
<dbReference type="GO" id="GO:0005739">
    <property type="term" value="C:mitochondrion"/>
    <property type="evidence" value="ECO:0007669"/>
    <property type="project" value="TreeGrafter"/>
</dbReference>
<dbReference type="AlphaFoldDB" id="A0A5C3F920"/>
<evidence type="ECO:0000313" key="9">
    <source>
        <dbReference type="EMBL" id="SPO39871.1"/>
    </source>
</evidence>
<keyword evidence="2" id="KW-0698">rRNA processing</keyword>
<keyword evidence="5" id="KW-0949">S-adenosyl-L-methionine</keyword>
<dbReference type="EMBL" id="OOIP01000016">
    <property type="protein sequence ID" value="SPO39871.1"/>
    <property type="molecule type" value="Genomic_DNA"/>
</dbReference>
<dbReference type="FunFam" id="3.40.50.150:FF:000332">
    <property type="entry name" value="Ribosomal RNA large subunit methyltransferase J"/>
    <property type="match status" value="1"/>
</dbReference>
<dbReference type="OrthoDB" id="20105at2759"/>
<accession>A0A5C3F920</accession>
<evidence type="ECO:0000256" key="6">
    <source>
        <dbReference type="ARBA" id="ARBA00041184"/>
    </source>
</evidence>
<dbReference type="InterPro" id="IPR029063">
    <property type="entry name" value="SAM-dependent_MTases_sf"/>
</dbReference>
<dbReference type="InterPro" id="IPR050082">
    <property type="entry name" value="RNA_methyltr_RlmE"/>
</dbReference>
<evidence type="ECO:0000256" key="3">
    <source>
        <dbReference type="ARBA" id="ARBA00022603"/>
    </source>
</evidence>
<dbReference type="Proteomes" id="UP000323386">
    <property type="component" value="Unassembled WGS sequence"/>
</dbReference>
<dbReference type="GO" id="GO:0008650">
    <property type="term" value="F:rRNA (uridine-2'-O-)-methyltransferase activity"/>
    <property type="evidence" value="ECO:0007669"/>
    <property type="project" value="TreeGrafter"/>
</dbReference>
<evidence type="ECO:0000256" key="1">
    <source>
        <dbReference type="ARBA" id="ARBA00009258"/>
    </source>
</evidence>
<dbReference type="InterPro" id="IPR015507">
    <property type="entry name" value="rRNA-MeTfrase_E"/>
</dbReference>
<evidence type="ECO:0000256" key="5">
    <source>
        <dbReference type="ARBA" id="ARBA00022691"/>
    </source>
</evidence>
<evidence type="ECO:0000313" key="10">
    <source>
        <dbReference type="Proteomes" id="UP000323386"/>
    </source>
</evidence>
<dbReference type="PANTHER" id="PTHR10920">
    <property type="entry name" value="RIBOSOMAL RNA METHYLTRANSFERASE"/>
    <property type="match status" value="1"/>
</dbReference>
<feature type="region of interest" description="Disordered" evidence="7">
    <location>
        <begin position="276"/>
        <end position="298"/>
    </location>
</feature>
<keyword evidence="4 9" id="KW-0808">Transferase</keyword>
<comment type="similarity">
    <text evidence="1">Belongs to the class I-like SAM-binding methyltransferase superfamily. RNA methyltransferase RlmE family.</text>
</comment>
<evidence type="ECO:0000259" key="8">
    <source>
        <dbReference type="Pfam" id="PF01728"/>
    </source>
</evidence>
<name>A0A5C3F920_9BASI</name>
<feature type="region of interest" description="Disordered" evidence="7">
    <location>
        <begin position="138"/>
        <end position="161"/>
    </location>
</feature>
<dbReference type="PANTHER" id="PTHR10920:SF18">
    <property type="entry name" value="RRNA METHYLTRANSFERASE 2, MITOCHONDRIAL"/>
    <property type="match status" value="1"/>
</dbReference>
<dbReference type="HAMAP" id="MF_01547">
    <property type="entry name" value="RNA_methyltr_E"/>
    <property type="match status" value="1"/>
</dbReference>
<keyword evidence="3" id="KW-0489">Methyltransferase</keyword>
<feature type="region of interest" description="Disordered" evidence="7">
    <location>
        <begin position="205"/>
        <end position="231"/>
    </location>
</feature>
<feature type="compositionally biased region" description="Basic and acidic residues" evidence="7">
    <location>
        <begin position="276"/>
        <end position="289"/>
    </location>
</feature>
<dbReference type="InterPro" id="IPR002877">
    <property type="entry name" value="RNA_MeTrfase_FtsJ_dom"/>
</dbReference>
<evidence type="ECO:0000256" key="4">
    <source>
        <dbReference type="ARBA" id="ARBA00022679"/>
    </source>
</evidence>
<feature type="domain" description="Ribosomal RNA methyltransferase FtsJ" evidence="8">
    <location>
        <begin position="93"/>
        <end position="348"/>
    </location>
</feature>
<evidence type="ECO:0000256" key="7">
    <source>
        <dbReference type="SAM" id="MobiDB-lite"/>
    </source>
</evidence>